<sequence length="162" mass="18182">MAVDLPPDASNVFDKRLTTENYAREVLRWPNGRLAKLDIFSPVDAGSFGNLDDCAKHFVTHLGHLFKSSPPKQLLTHPNAFLTVSKEEMPSQATLVLTYKSSCRWQLEHRSVPVHVELGRSMETSRFGDETEEDVLGRYARNSPTEMVEQDYGMSGSPSAEK</sequence>
<dbReference type="OrthoDB" id="3558762at2759"/>
<name>A0A5N7BY82_PETAA</name>
<dbReference type="EMBL" id="ML735309">
    <property type="protein sequence ID" value="KAE8386548.1"/>
    <property type="molecule type" value="Genomic_DNA"/>
</dbReference>
<organism evidence="2">
    <name type="scientific">Petromyces alliaceus</name>
    <name type="common">Aspergillus alliaceus</name>
    <dbReference type="NCBI Taxonomy" id="209559"/>
    <lineage>
        <taxon>Eukaryota</taxon>
        <taxon>Fungi</taxon>
        <taxon>Dikarya</taxon>
        <taxon>Ascomycota</taxon>
        <taxon>Pezizomycotina</taxon>
        <taxon>Eurotiomycetes</taxon>
        <taxon>Eurotiomycetidae</taxon>
        <taxon>Eurotiales</taxon>
        <taxon>Aspergillaceae</taxon>
        <taxon>Aspergillus</taxon>
        <taxon>Aspergillus subgen. Circumdati</taxon>
    </lineage>
</organism>
<proteinExistence type="predicted"/>
<gene>
    <name evidence="2" type="ORF">BDV23DRAFT_187157</name>
</gene>
<dbReference type="AlphaFoldDB" id="A0A5N7BY82"/>
<accession>A0A5N7BY82</accession>
<dbReference type="Proteomes" id="UP000326877">
    <property type="component" value="Unassembled WGS sequence"/>
</dbReference>
<evidence type="ECO:0000313" key="2">
    <source>
        <dbReference type="EMBL" id="KAE8386548.1"/>
    </source>
</evidence>
<feature type="region of interest" description="Disordered" evidence="1">
    <location>
        <begin position="139"/>
        <end position="162"/>
    </location>
</feature>
<evidence type="ECO:0000256" key="1">
    <source>
        <dbReference type="SAM" id="MobiDB-lite"/>
    </source>
</evidence>
<reference evidence="2" key="1">
    <citation type="submission" date="2019-04" db="EMBL/GenBank/DDBJ databases">
        <title>Friends and foes A comparative genomics studyof 23 Aspergillus species from section Flavi.</title>
        <authorList>
            <consortium name="DOE Joint Genome Institute"/>
            <person name="Kjaerbolling I."/>
            <person name="Vesth T."/>
            <person name="Frisvad J.C."/>
            <person name="Nybo J.L."/>
            <person name="Theobald S."/>
            <person name="Kildgaard S."/>
            <person name="Isbrandt T."/>
            <person name="Kuo A."/>
            <person name="Sato A."/>
            <person name="Lyhne E.K."/>
            <person name="Kogle M.E."/>
            <person name="Wiebenga A."/>
            <person name="Kun R.S."/>
            <person name="Lubbers R.J."/>
            <person name="Makela M.R."/>
            <person name="Barry K."/>
            <person name="Chovatia M."/>
            <person name="Clum A."/>
            <person name="Daum C."/>
            <person name="Haridas S."/>
            <person name="He G."/>
            <person name="LaButti K."/>
            <person name="Lipzen A."/>
            <person name="Mondo S."/>
            <person name="Riley R."/>
            <person name="Salamov A."/>
            <person name="Simmons B.A."/>
            <person name="Magnuson J.K."/>
            <person name="Henrissat B."/>
            <person name="Mortensen U.H."/>
            <person name="Larsen T.O."/>
            <person name="Devries R.P."/>
            <person name="Grigoriev I.V."/>
            <person name="Machida M."/>
            <person name="Baker S.E."/>
            <person name="Andersen M.R."/>
        </authorList>
    </citation>
    <scope>NUCLEOTIDE SEQUENCE [LARGE SCALE GENOMIC DNA]</scope>
    <source>
        <strain evidence="2">IBT 14317</strain>
    </source>
</reference>
<protein>
    <submittedName>
        <fullName evidence="2">Uncharacterized protein</fullName>
    </submittedName>
</protein>